<keyword evidence="6" id="KW-1185">Reference proteome</keyword>
<reference evidence="5 6" key="1">
    <citation type="submission" date="2019-03" db="EMBL/GenBank/DDBJ databases">
        <title>Genomic Encyclopedia of Type Strains, Phase IV (KMG-IV): sequencing the most valuable type-strain genomes for metagenomic binning, comparative biology and taxonomic classification.</title>
        <authorList>
            <person name="Goeker M."/>
        </authorList>
    </citation>
    <scope>NUCLEOTIDE SEQUENCE [LARGE SCALE GENOMIC DNA]</scope>
    <source>
        <strain evidence="5 6">DSM 29487</strain>
    </source>
</reference>
<evidence type="ECO:0000259" key="4">
    <source>
        <dbReference type="Pfam" id="PF22422"/>
    </source>
</evidence>
<dbReference type="PANTHER" id="PTHR10412:SF11">
    <property type="entry name" value="MANNOSYL-OLIGOSACCHARIDE GLUCOSIDASE"/>
    <property type="match status" value="1"/>
</dbReference>
<comment type="similarity">
    <text evidence="1">Belongs to the glycosyl hydrolase 63 family.</text>
</comment>
<evidence type="ECO:0000313" key="5">
    <source>
        <dbReference type="EMBL" id="TCV93770.1"/>
    </source>
</evidence>
<dbReference type="RefSeq" id="WP_066447899.1">
    <property type="nucleotide sequence ID" value="NZ_JANKBF010000009.1"/>
</dbReference>
<evidence type="ECO:0000256" key="3">
    <source>
        <dbReference type="ARBA" id="ARBA00023295"/>
    </source>
</evidence>
<proteinExistence type="inferred from homology"/>
<feature type="domain" description="Mannosylglycerate hydrolase MGH1-like glycoside hydrolase" evidence="4">
    <location>
        <begin position="256"/>
        <end position="558"/>
    </location>
</feature>
<keyword evidence="3" id="KW-0326">Glycosidase</keyword>
<accession>A0A4R3YN61</accession>
<comment type="caution">
    <text evidence="5">The sequence shown here is derived from an EMBL/GenBank/DDBJ whole genome shotgun (WGS) entry which is preliminary data.</text>
</comment>
<evidence type="ECO:0000256" key="1">
    <source>
        <dbReference type="ARBA" id="ARBA00010833"/>
    </source>
</evidence>
<dbReference type="InterPro" id="IPR008928">
    <property type="entry name" value="6-hairpin_glycosidase_sf"/>
</dbReference>
<dbReference type="InterPro" id="IPR004888">
    <property type="entry name" value="Glycoside_hydrolase_63"/>
</dbReference>
<organism evidence="5 6">
    <name type="scientific">Longibaculum muris</name>
    <dbReference type="NCBI Taxonomy" id="1796628"/>
    <lineage>
        <taxon>Bacteria</taxon>
        <taxon>Bacillati</taxon>
        <taxon>Bacillota</taxon>
        <taxon>Erysipelotrichia</taxon>
        <taxon>Erysipelotrichales</taxon>
        <taxon>Coprobacillaceae</taxon>
        <taxon>Longibaculum</taxon>
    </lineage>
</organism>
<dbReference type="Pfam" id="PF22422">
    <property type="entry name" value="MGH1-like_GH"/>
    <property type="match status" value="1"/>
</dbReference>
<protein>
    <recommendedName>
        <fullName evidence="4">Mannosylglycerate hydrolase MGH1-like glycoside hydrolase domain-containing protein</fullName>
    </recommendedName>
</protein>
<dbReference type="Proteomes" id="UP000295515">
    <property type="component" value="Unassembled WGS sequence"/>
</dbReference>
<dbReference type="GO" id="GO:0004573">
    <property type="term" value="F:Glc3Man9GlcNAc2 oligosaccharide glucosidase activity"/>
    <property type="evidence" value="ECO:0007669"/>
    <property type="project" value="InterPro"/>
</dbReference>
<evidence type="ECO:0000256" key="2">
    <source>
        <dbReference type="ARBA" id="ARBA00022801"/>
    </source>
</evidence>
<name>A0A4R3YN61_9FIRM</name>
<dbReference type="GeneID" id="98916267"/>
<gene>
    <name evidence="5" type="ORF">EDD60_12211</name>
</gene>
<keyword evidence="2" id="KW-0378">Hydrolase</keyword>
<dbReference type="EMBL" id="SMCQ01000022">
    <property type="protein sequence ID" value="TCV93770.1"/>
    <property type="molecule type" value="Genomic_DNA"/>
</dbReference>
<dbReference type="AlphaFoldDB" id="A0A4R3YN61"/>
<dbReference type="InterPro" id="IPR012341">
    <property type="entry name" value="6hp_glycosidase-like_sf"/>
</dbReference>
<dbReference type="GO" id="GO:0009311">
    <property type="term" value="P:oligosaccharide metabolic process"/>
    <property type="evidence" value="ECO:0007669"/>
    <property type="project" value="InterPro"/>
</dbReference>
<dbReference type="SUPFAM" id="SSF48208">
    <property type="entry name" value="Six-hairpin glycosidases"/>
    <property type="match status" value="1"/>
</dbReference>
<dbReference type="GO" id="GO:0006487">
    <property type="term" value="P:protein N-linked glycosylation"/>
    <property type="evidence" value="ECO:0007669"/>
    <property type="project" value="TreeGrafter"/>
</dbReference>
<sequence>MLNLIDTPFSYYGSYMAIAFYDYHLSYHGIITNPKGDGLYLKSVKGKSRDCTGVFKLIPYCNGKEADYSIVYDYHEIKLIGKQFIIKICFVNDSNVILHVKGKNISLVLDTLPQSKYDYSLKLNDGTEDYYVINSYKSQTKYFVSCSKDMNLKQQYADDMQGSSESKFEINGDEFDIIVQDIPTHINKREKIAFTYEKYAQHAKNYFEEYSLRFPKPLSQYSQTYVDAIYTTWSATVKPEGLLKRYSTYISNTFFPGIWSWDHCFNSIGLMGSDNELAYNNMMIVYDFQDQYGQLPGSMNDSNIHWNFAKPPIQGLFISKMMQDIDFDENQYEDIYDKLYKQINYWLEYHDCNNDGIPEYHHGNDSGYDNSTVFINNFVVDSPDLTAYLIRGLETLEKIALLLHKDYLKIQSQKKKLIELFKEHFIVDDCIIARETVTQKIIKSDSILPYASLVIAKYLPENIVSKMINELKTEFMTEYGFATEKTTSPFYESDGYWRGPIWASEMIVLIDSLDEIGENELVKEIIIKFLNIIKREGFAENFDAQTGTGLRDPAYTWTSSGFIYLHNKLKKIIEKSSL</sequence>
<evidence type="ECO:0000313" key="6">
    <source>
        <dbReference type="Proteomes" id="UP000295515"/>
    </source>
</evidence>
<dbReference type="InterPro" id="IPR054491">
    <property type="entry name" value="MGH1-like_GH"/>
</dbReference>
<dbReference type="Gene3D" id="1.50.10.10">
    <property type="match status" value="1"/>
</dbReference>
<dbReference type="PANTHER" id="PTHR10412">
    <property type="entry name" value="MANNOSYL-OLIGOSACCHARIDE GLUCOSIDASE"/>
    <property type="match status" value="1"/>
</dbReference>